<feature type="compositionally biased region" description="Basic and acidic residues" evidence="1">
    <location>
        <begin position="295"/>
        <end position="310"/>
    </location>
</feature>
<feature type="compositionally biased region" description="Basic and acidic residues" evidence="1">
    <location>
        <begin position="215"/>
        <end position="229"/>
    </location>
</feature>
<feature type="compositionally biased region" description="Basic and acidic residues" evidence="1">
    <location>
        <begin position="107"/>
        <end position="125"/>
    </location>
</feature>
<feature type="compositionally biased region" description="Low complexity" evidence="1">
    <location>
        <begin position="257"/>
        <end position="273"/>
    </location>
</feature>
<feature type="compositionally biased region" description="Low complexity" evidence="1">
    <location>
        <begin position="311"/>
        <end position="325"/>
    </location>
</feature>
<dbReference type="AlphaFoldDB" id="U6GI63"/>
<name>U6GI63_EIMAC</name>
<feature type="compositionally biased region" description="Acidic residues" evidence="1">
    <location>
        <begin position="179"/>
        <end position="188"/>
    </location>
</feature>
<feature type="compositionally biased region" description="Basic and acidic residues" evidence="1">
    <location>
        <begin position="401"/>
        <end position="444"/>
    </location>
</feature>
<protein>
    <submittedName>
        <fullName evidence="3">Uncharacterized protein</fullName>
    </submittedName>
</protein>
<evidence type="ECO:0000313" key="3">
    <source>
        <dbReference type="EMBL" id="CDI79860.1"/>
    </source>
</evidence>
<evidence type="ECO:0000313" key="4">
    <source>
        <dbReference type="Proteomes" id="UP000018050"/>
    </source>
</evidence>
<keyword evidence="2" id="KW-0732">Signal</keyword>
<feature type="compositionally biased region" description="Low complexity" evidence="1">
    <location>
        <begin position="362"/>
        <end position="377"/>
    </location>
</feature>
<dbReference type="EMBL" id="HG671096">
    <property type="protein sequence ID" value="CDI79860.1"/>
    <property type="molecule type" value="Genomic_DNA"/>
</dbReference>
<dbReference type="RefSeq" id="XP_013250098.1">
    <property type="nucleotide sequence ID" value="XM_013394644.1"/>
</dbReference>
<keyword evidence="4" id="KW-1185">Reference proteome</keyword>
<dbReference type="Proteomes" id="UP000018050">
    <property type="component" value="Unassembled WGS sequence"/>
</dbReference>
<feature type="region of interest" description="Disordered" evidence="1">
    <location>
        <begin position="107"/>
        <end position="156"/>
    </location>
</feature>
<accession>U6GI63</accession>
<organism evidence="3 4">
    <name type="scientific">Eimeria acervulina</name>
    <name type="common">Coccidian parasite</name>
    <dbReference type="NCBI Taxonomy" id="5801"/>
    <lineage>
        <taxon>Eukaryota</taxon>
        <taxon>Sar</taxon>
        <taxon>Alveolata</taxon>
        <taxon>Apicomplexa</taxon>
        <taxon>Conoidasida</taxon>
        <taxon>Coccidia</taxon>
        <taxon>Eucoccidiorida</taxon>
        <taxon>Eimeriorina</taxon>
        <taxon>Eimeriidae</taxon>
        <taxon>Eimeria</taxon>
    </lineage>
</organism>
<dbReference type="OrthoDB" id="392870at2759"/>
<dbReference type="GeneID" id="25268295"/>
<evidence type="ECO:0000256" key="2">
    <source>
        <dbReference type="SAM" id="SignalP"/>
    </source>
</evidence>
<sequence length="679" mass="75036">MSVSSRYVALLQLLLLCFFFVLFFASEPSHAHIVSRGLPARSPSVTTFVLKHLNGKHAAEEGEGESTGSMKLSKNHSSSSKNTPRSVIDPFSAAQMLTREKYKNELTARVHLRGPRELEEAHEQPKTAAAASVTRAATTAAAEAKKSPRSSSYSKTSFLSSVGKSFLQSASNKDNAGEEKDDAEDESETFLQLPSRYTYSNVKPHFPVLPEFFSDEEKVEAREQQRGGRGEQSSAAAAAAADPSVAAATQEEKSMEAIPAASLVQASAAAEESTNAEKTKQESEAEAEEEEDREESEHPSKADKSEEETVHTAAETAEANTQHTQGLPETETSKEEHEHKGEEEKGHAPPLAIPHEKKEAAASEQEAASSKESSSKSAPEEEEELQSIKESGRTAALLPESAKETEKETEKEAKEETKKAEETHKEMPVAKHPPKEEEKAKKEEEKEETEEEKEKEEETHKEPPAAKTAVPVQTPPKEKETKEKEEEREKEEKAKEEEQRKKEIAERATKLANLQRMEQEALLKLHMLGEGGPRENVITPTGASAMSVQDEEQHRQLAAATETAQHLATHLKVQHKLKQREMQIKQKEMAHLNQLKHLQVLMQSAVSGIWGKLTSVQSTLKQLTAESEAVSKRFLKETNNRVLRPQELPQAETSAEDKQQQMLLAKQTGASPLDCPVEI</sequence>
<proteinExistence type="predicted"/>
<gene>
    <name evidence="3" type="ORF">EAH_00002250</name>
</gene>
<feature type="region of interest" description="Disordered" evidence="1">
    <location>
        <begin position="214"/>
        <end position="501"/>
    </location>
</feature>
<feature type="compositionally biased region" description="Basic and acidic residues" evidence="1">
    <location>
        <begin position="331"/>
        <end position="347"/>
    </location>
</feature>
<feature type="compositionally biased region" description="Acidic residues" evidence="1">
    <location>
        <begin position="445"/>
        <end position="455"/>
    </location>
</feature>
<reference evidence="3" key="1">
    <citation type="submission" date="2013-10" db="EMBL/GenBank/DDBJ databases">
        <title>Genomic analysis of the causative agents of coccidiosis in chickens.</title>
        <authorList>
            <person name="Reid A.J."/>
            <person name="Blake D."/>
            <person name="Billington K."/>
            <person name="Browne H."/>
            <person name="Dunn M."/>
            <person name="Hung S."/>
            <person name="Kawahara F."/>
            <person name="Miranda-Saavedra D."/>
            <person name="Mourier T."/>
            <person name="Nagra H."/>
            <person name="Otto T.D."/>
            <person name="Rawlings N."/>
            <person name="Sanchez A."/>
            <person name="Sanders M."/>
            <person name="Subramaniam C."/>
            <person name="Tay Y."/>
            <person name="Dear P."/>
            <person name="Doerig C."/>
            <person name="Gruber A."/>
            <person name="Parkinson J."/>
            <person name="Shirley M."/>
            <person name="Wan K.L."/>
            <person name="Berriman M."/>
            <person name="Tomley F."/>
            <person name="Pain A."/>
        </authorList>
    </citation>
    <scope>NUCLEOTIDE SEQUENCE [LARGE SCALE GENOMIC DNA]</scope>
    <source>
        <strain evidence="3">Houghton</strain>
    </source>
</reference>
<feature type="compositionally biased region" description="Low complexity" evidence="1">
    <location>
        <begin position="69"/>
        <end position="81"/>
    </location>
</feature>
<dbReference type="OMA" id="EETHKEM"/>
<feature type="compositionally biased region" description="Basic and acidic residues" evidence="1">
    <location>
        <begin position="476"/>
        <end position="501"/>
    </location>
</feature>
<feature type="compositionally biased region" description="Low complexity" evidence="1">
    <location>
        <begin position="127"/>
        <end position="142"/>
    </location>
</feature>
<feature type="signal peptide" evidence="2">
    <location>
        <begin position="1"/>
        <end position="31"/>
    </location>
</feature>
<evidence type="ECO:0000256" key="1">
    <source>
        <dbReference type="SAM" id="MobiDB-lite"/>
    </source>
</evidence>
<dbReference type="VEuPathDB" id="ToxoDB:EAH_00002250"/>
<reference evidence="3" key="2">
    <citation type="submission" date="2013-10" db="EMBL/GenBank/DDBJ databases">
        <authorList>
            <person name="Aslett M."/>
        </authorList>
    </citation>
    <scope>NUCLEOTIDE SEQUENCE [LARGE SCALE GENOMIC DNA]</scope>
    <source>
        <strain evidence="3">Houghton</strain>
    </source>
</reference>
<feature type="chain" id="PRO_5004669832" evidence="2">
    <location>
        <begin position="32"/>
        <end position="679"/>
    </location>
</feature>
<feature type="compositionally biased region" description="Low complexity" evidence="1">
    <location>
        <begin position="233"/>
        <end position="248"/>
    </location>
</feature>
<feature type="region of interest" description="Disordered" evidence="1">
    <location>
        <begin position="169"/>
        <end position="197"/>
    </location>
</feature>
<feature type="region of interest" description="Disordered" evidence="1">
    <location>
        <begin position="56"/>
        <end position="90"/>
    </location>
</feature>
<feature type="compositionally biased region" description="Acidic residues" evidence="1">
    <location>
        <begin position="284"/>
        <end position="294"/>
    </location>
</feature>